<dbReference type="GO" id="GO:0003924">
    <property type="term" value="F:GTPase activity"/>
    <property type="evidence" value="ECO:0007669"/>
    <property type="project" value="InterPro"/>
</dbReference>
<dbReference type="PANTHER" id="PTHR10218">
    <property type="entry name" value="GTP-BINDING PROTEIN ALPHA SUBUNIT"/>
    <property type="match status" value="1"/>
</dbReference>
<dbReference type="Proteomes" id="UP000663870">
    <property type="component" value="Unassembled WGS sequence"/>
</dbReference>
<keyword evidence="4 10" id="KW-0460">Magnesium</keyword>
<dbReference type="Gene3D" id="1.10.400.10">
    <property type="entry name" value="GI Alpha 1, domain 2-like"/>
    <property type="match status" value="2"/>
</dbReference>
<sequence length="647" mass="76201">MKFMYGRGYSIEERRQLIPIINKQIVDIICCICHAMKTLYIPFEKPQNENYACLLSTTNSDDDNYESILTLSPQMIDAIKHIWSDEGIQLCYRRRREYRLTDSAKYFLDNISRISGENYMPNDDDILRVRIPTTGIISKDFQFFPYHLQIVDVGGQKRERRKWIHCFDNVTTIIFFASLIEYDQYIADDPSKQNLMEESLALFHIILSSDYFSNASIILFLNKTDLFPERIASKPLRHVYPEFDGADDDVEAAKEFIKNKYLSFIPNTRSVEENTHPHFTCSIGKVFNYVCDCCLTEQEIINKNIDEYIKQWRRQNLHERKLLLLGNAEAGKSTFLKQMKLIHGQGFKEDEKRRLIPFIYRQILSVVRCICRAMKMLHIRFENERNEEYARVLSSSTYDDAEDSISTLSPRMVEAIRYIWSDEGVKTCYGRRREYRLPDSAKYFLDDIDRISAQNFTPNEDDILRVRIPTTGIVQEDFEFSHVRLRIVDVGGQKTERRKWIHCFDSVTSVIFLASLLEYDQKVDDQLEQNLMEESLGLFRVILKSDYFCNASIILFLNKTDLFPERLAGKPIRYVYPEFDGADNDVQAAREFIKNKYLSLVPKSERYTEKNIYPHFTCSVDSKNIRIVFESVKDTVLAHNLYYWTPY</sequence>
<evidence type="ECO:0000256" key="9">
    <source>
        <dbReference type="PIRSR" id="PIRSR601019-1"/>
    </source>
</evidence>
<dbReference type="GO" id="GO:0031683">
    <property type="term" value="F:G-protein beta/gamma-subunit complex binding"/>
    <property type="evidence" value="ECO:0007669"/>
    <property type="project" value="InterPro"/>
</dbReference>
<dbReference type="GO" id="GO:0001664">
    <property type="term" value="F:G protein-coupled receptor binding"/>
    <property type="evidence" value="ECO:0007669"/>
    <property type="project" value="TreeGrafter"/>
</dbReference>
<keyword evidence="6" id="KW-0807">Transducer</keyword>
<keyword evidence="5 9" id="KW-0342">GTP-binding</keyword>
<dbReference type="InterPro" id="IPR011025">
    <property type="entry name" value="GproteinA_insert"/>
</dbReference>
<dbReference type="InterPro" id="IPR001019">
    <property type="entry name" value="Gprotein_alpha_su"/>
</dbReference>
<evidence type="ECO:0000256" key="5">
    <source>
        <dbReference type="ARBA" id="ARBA00023134"/>
    </source>
</evidence>
<dbReference type="Gene3D" id="3.40.50.300">
    <property type="entry name" value="P-loop containing nucleotide triphosphate hydrolases"/>
    <property type="match status" value="2"/>
</dbReference>
<evidence type="ECO:0000313" key="11">
    <source>
        <dbReference type="EMBL" id="CAF0740429.1"/>
    </source>
</evidence>
<evidence type="ECO:0000256" key="1">
    <source>
        <dbReference type="ARBA" id="ARBA00011356"/>
    </source>
</evidence>
<dbReference type="SUPFAM" id="SSF52540">
    <property type="entry name" value="P-loop containing nucleoside triphosphate hydrolases"/>
    <property type="match status" value="2"/>
</dbReference>
<feature type="binding site" evidence="9">
    <location>
        <begin position="464"/>
        <end position="470"/>
    </location>
    <ligand>
        <name>GTP</name>
        <dbReference type="ChEBI" id="CHEBI:37565"/>
    </ligand>
</feature>
<dbReference type="SUPFAM" id="SSF47895">
    <property type="entry name" value="Transducin (alpha subunit), insertion domain"/>
    <property type="match status" value="2"/>
</dbReference>
<evidence type="ECO:0000256" key="6">
    <source>
        <dbReference type="ARBA" id="ARBA00023224"/>
    </source>
</evidence>
<evidence type="ECO:0000256" key="10">
    <source>
        <dbReference type="PIRSR" id="PIRSR601019-2"/>
    </source>
</evidence>
<organism evidence="11 12">
    <name type="scientific">Rotaria sordida</name>
    <dbReference type="NCBI Taxonomy" id="392033"/>
    <lineage>
        <taxon>Eukaryota</taxon>
        <taxon>Metazoa</taxon>
        <taxon>Spiralia</taxon>
        <taxon>Gnathifera</taxon>
        <taxon>Rotifera</taxon>
        <taxon>Eurotatoria</taxon>
        <taxon>Bdelloidea</taxon>
        <taxon>Philodinida</taxon>
        <taxon>Philodinidae</taxon>
        <taxon>Rotaria</taxon>
    </lineage>
</organism>
<dbReference type="SMART" id="SM00275">
    <property type="entry name" value="G_alpha"/>
    <property type="match status" value="2"/>
</dbReference>
<dbReference type="EMBL" id="CAJNOL010000011">
    <property type="protein sequence ID" value="CAF0740429.1"/>
    <property type="molecule type" value="Genomic_DNA"/>
</dbReference>
<dbReference type="InterPro" id="IPR027417">
    <property type="entry name" value="P-loop_NTPase"/>
</dbReference>
<protein>
    <recommendedName>
        <fullName evidence="7">Guanine nucleotide-binding protein G(q) subunit alpha</fullName>
    </recommendedName>
    <alternativeName>
        <fullName evidence="8">Guanine nucleotide-binding protein alpha-q</fullName>
    </alternativeName>
</protein>
<keyword evidence="2 10" id="KW-0479">Metal-binding</keyword>
<gene>
    <name evidence="11" type="ORF">JXQ802_LOCUS1094</name>
</gene>
<feature type="binding site" evidence="10">
    <location>
        <position position="470"/>
    </location>
    <ligand>
        <name>Mg(2+)</name>
        <dbReference type="ChEBI" id="CHEBI:18420"/>
    </ligand>
</feature>
<dbReference type="PROSITE" id="PS51882">
    <property type="entry name" value="G_ALPHA"/>
    <property type="match status" value="2"/>
</dbReference>
<dbReference type="GO" id="GO:0005737">
    <property type="term" value="C:cytoplasm"/>
    <property type="evidence" value="ECO:0007669"/>
    <property type="project" value="TreeGrafter"/>
</dbReference>
<comment type="caution">
    <text evidence="11">The sequence shown here is derived from an EMBL/GenBank/DDBJ whole genome shotgun (WGS) entry which is preliminary data.</text>
</comment>
<evidence type="ECO:0000256" key="4">
    <source>
        <dbReference type="ARBA" id="ARBA00022842"/>
    </source>
</evidence>
<dbReference type="GO" id="GO:0007188">
    <property type="term" value="P:adenylate cyclase-modulating G protein-coupled receptor signaling pathway"/>
    <property type="evidence" value="ECO:0007669"/>
    <property type="project" value="TreeGrafter"/>
</dbReference>
<accession>A0A813NMN3</accession>
<dbReference type="Pfam" id="PF00503">
    <property type="entry name" value="G-alpha"/>
    <property type="match status" value="2"/>
</dbReference>
<proteinExistence type="predicted"/>
<feature type="binding site" evidence="10">
    <location>
        <position position="333"/>
    </location>
    <ligand>
        <name>Mg(2+)</name>
        <dbReference type="ChEBI" id="CHEBI:18420"/>
    </ligand>
</feature>
<dbReference type="PANTHER" id="PTHR10218:SF329">
    <property type="entry name" value="GUANINE NUCLEOTIDE-BINDING PROTEIN G(Q) SUBUNIT ALPHA"/>
    <property type="match status" value="1"/>
</dbReference>
<dbReference type="GO" id="GO:0046872">
    <property type="term" value="F:metal ion binding"/>
    <property type="evidence" value="ECO:0007669"/>
    <property type="project" value="UniProtKB-KW"/>
</dbReference>
<name>A0A813NMN3_9BILA</name>
<evidence type="ECO:0000256" key="7">
    <source>
        <dbReference type="ARBA" id="ARBA00040847"/>
    </source>
</evidence>
<evidence type="ECO:0000256" key="8">
    <source>
        <dbReference type="ARBA" id="ARBA00042116"/>
    </source>
</evidence>
<feature type="binding site" evidence="9">
    <location>
        <begin position="558"/>
        <end position="561"/>
    </location>
    <ligand>
        <name>GTP</name>
        <dbReference type="ChEBI" id="CHEBI:37565"/>
    </ligand>
</feature>
<evidence type="ECO:0000313" key="12">
    <source>
        <dbReference type="Proteomes" id="UP000663870"/>
    </source>
</evidence>
<keyword evidence="12" id="KW-1185">Reference proteome</keyword>
<dbReference type="GO" id="GO:0005525">
    <property type="term" value="F:GTP binding"/>
    <property type="evidence" value="ECO:0007669"/>
    <property type="project" value="UniProtKB-KW"/>
</dbReference>
<feature type="binding site" evidence="9">
    <location>
        <begin position="329"/>
        <end position="334"/>
    </location>
    <ligand>
        <name>GTP</name>
        <dbReference type="ChEBI" id="CHEBI:37565"/>
    </ligand>
</feature>
<keyword evidence="3 9" id="KW-0547">Nucleotide-binding</keyword>
<reference evidence="11" key="1">
    <citation type="submission" date="2021-02" db="EMBL/GenBank/DDBJ databases">
        <authorList>
            <person name="Nowell W R."/>
        </authorList>
    </citation>
    <scope>NUCLEOTIDE SEQUENCE</scope>
</reference>
<feature type="binding site" evidence="9">
    <location>
        <begin position="439"/>
        <end position="440"/>
    </location>
    <ligand>
        <name>GTP</name>
        <dbReference type="ChEBI" id="CHEBI:37565"/>
    </ligand>
</feature>
<dbReference type="FunFam" id="3.40.50.300:FF:000692">
    <property type="entry name" value="Guanine nucleotide-binding protein subunit alpha"/>
    <property type="match status" value="2"/>
</dbReference>
<dbReference type="AlphaFoldDB" id="A0A813NMN3"/>
<dbReference type="PRINTS" id="PR00318">
    <property type="entry name" value="GPROTEINA"/>
</dbReference>
<evidence type="ECO:0000256" key="3">
    <source>
        <dbReference type="ARBA" id="ARBA00022741"/>
    </source>
</evidence>
<evidence type="ECO:0000256" key="2">
    <source>
        <dbReference type="ARBA" id="ARBA00022723"/>
    </source>
</evidence>
<dbReference type="CDD" id="cd00066">
    <property type="entry name" value="G-alpha"/>
    <property type="match status" value="2"/>
</dbReference>
<dbReference type="GO" id="GO:0005834">
    <property type="term" value="C:heterotrimeric G-protein complex"/>
    <property type="evidence" value="ECO:0007669"/>
    <property type="project" value="TreeGrafter"/>
</dbReference>
<comment type="subunit">
    <text evidence="1">G proteins are composed of 3 units; alpha, beta and gamma. The alpha chain contains the guanine nucleotide binding site.</text>
</comment>
<dbReference type="FunFam" id="1.10.400.10:FF:000002">
    <property type="entry name" value="guanine nucleotide-binding protein G(Q) subunit alpha"/>
    <property type="match status" value="2"/>
</dbReference>
<feature type="binding site" evidence="9">
    <location>
        <begin position="489"/>
        <end position="493"/>
    </location>
    <ligand>
        <name>GTP</name>
        <dbReference type="ChEBI" id="CHEBI:37565"/>
    </ligand>
</feature>